<accession>A0A438GFP7</accession>
<evidence type="ECO:0008006" key="3">
    <source>
        <dbReference type="Google" id="ProtNLM"/>
    </source>
</evidence>
<name>A0A438GFP7_VITVI</name>
<sequence>MVSEEELMELGSLMIEEDFSVATLLNEFNMIVNQLSSVEINFNDEAHTLILLTSPPNSWEPKRATVNNSIDSAKLKFNDVKDQILIDKVRRIDLGKASTSSSALNIKRQLDEERHNVTFTNGAWKVTKGVMVIAPENKTGTLYMTSSCRDMVSVINSNANSDLWHFRLKHE</sequence>
<gene>
    <name evidence="1" type="ORF">CK203_057845</name>
</gene>
<comment type="caution">
    <text evidence="1">The sequence shown here is derived from an EMBL/GenBank/DDBJ whole genome shotgun (WGS) entry which is preliminary data.</text>
</comment>
<reference evidence="1 2" key="1">
    <citation type="journal article" date="2018" name="PLoS Genet.">
        <title>Population sequencing reveals clonal diversity and ancestral inbreeding in the grapevine cultivar Chardonnay.</title>
        <authorList>
            <person name="Roach M.J."/>
            <person name="Johnson D.L."/>
            <person name="Bohlmann J."/>
            <person name="van Vuuren H.J."/>
            <person name="Jones S.J."/>
            <person name="Pretorius I.S."/>
            <person name="Schmidt S.A."/>
            <person name="Borneman A.R."/>
        </authorList>
    </citation>
    <scope>NUCLEOTIDE SEQUENCE [LARGE SCALE GENOMIC DNA]</scope>
    <source>
        <strain evidence="2">cv. Chardonnay</strain>
        <tissue evidence="1">Leaf</tissue>
    </source>
</reference>
<dbReference type="Pfam" id="PF14223">
    <property type="entry name" value="Retrotran_gag_2"/>
    <property type="match status" value="1"/>
</dbReference>
<dbReference type="AlphaFoldDB" id="A0A438GFP7"/>
<protein>
    <recommendedName>
        <fullName evidence="3">Retrovirus-related Pol polyprotein from transposon TNT 1-94</fullName>
    </recommendedName>
</protein>
<dbReference type="EMBL" id="QGNW01000448">
    <property type="protein sequence ID" value="RVW71033.1"/>
    <property type="molecule type" value="Genomic_DNA"/>
</dbReference>
<evidence type="ECO:0000313" key="2">
    <source>
        <dbReference type="Proteomes" id="UP000288805"/>
    </source>
</evidence>
<dbReference type="Proteomes" id="UP000288805">
    <property type="component" value="Unassembled WGS sequence"/>
</dbReference>
<organism evidence="1 2">
    <name type="scientific">Vitis vinifera</name>
    <name type="common">Grape</name>
    <dbReference type="NCBI Taxonomy" id="29760"/>
    <lineage>
        <taxon>Eukaryota</taxon>
        <taxon>Viridiplantae</taxon>
        <taxon>Streptophyta</taxon>
        <taxon>Embryophyta</taxon>
        <taxon>Tracheophyta</taxon>
        <taxon>Spermatophyta</taxon>
        <taxon>Magnoliopsida</taxon>
        <taxon>eudicotyledons</taxon>
        <taxon>Gunneridae</taxon>
        <taxon>Pentapetalae</taxon>
        <taxon>rosids</taxon>
        <taxon>Vitales</taxon>
        <taxon>Vitaceae</taxon>
        <taxon>Viteae</taxon>
        <taxon>Vitis</taxon>
    </lineage>
</organism>
<evidence type="ECO:0000313" key="1">
    <source>
        <dbReference type="EMBL" id="RVW71033.1"/>
    </source>
</evidence>
<proteinExistence type="predicted"/>